<evidence type="ECO:0000313" key="2">
    <source>
        <dbReference type="EMBL" id="OOF40867.1"/>
    </source>
</evidence>
<feature type="compositionally biased region" description="Basic and acidic residues" evidence="1">
    <location>
        <begin position="112"/>
        <end position="131"/>
    </location>
</feature>
<reference evidence="2 3" key="1">
    <citation type="submission" date="2016-10" db="EMBL/GenBank/DDBJ databases">
        <title>Rodentibacter gen. nov. and new species.</title>
        <authorList>
            <person name="Christensen H."/>
        </authorList>
    </citation>
    <scope>NUCLEOTIDE SEQUENCE [LARGE SCALE GENOMIC DNA]</scope>
    <source>
        <strain evidence="2 3">Ppn418</strain>
    </source>
</reference>
<name>A0A1V3II05_9PAST</name>
<comment type="caution">
    <text evidence="2">The sequence shown here is derived from an EMBL/GenBank/DDBJ whole genome shotgun (WGS) entry which is preliminary data.</text>
</comment>
<keyword evidence="3" id="KW-1185">Reference proteome</keyword>
<dbReference type="EMBL" id="MLHG01000016">
    <property type="protein sequence ID" value="OOF40867.1"/>
    <property type="molecule type" value="Genomic_DNA"/>
</dbReference>
<feature type="compositionally biased region" description="Low complexity" evidence="1">
    <location>
        <begin position="62"/>
        <end position="73"/>
    </location>
</feature>
<gene>
    <name evidence="2" type="ORF">BKK47_02875</name>
</gene>
<dbReference type="RefSeq" id="WP_077493423.1">
    <property type="nucleotide sequence ID" value="NZ_MLHG01000016.1"/>
</dbReference>
<feature type="region of interest" description="Disordered" evidence="1">
    <location>
        <begin position="181"/>
        <end position="209"/>
    </location>
</feature>
<feature type="compositionally biased region" description="Polar residues" evidence="1">
    <location>
        <begin position="132"/>
        <end position="151"/>
    </location>
</feature>
<feature type="compositionally biased region" description="Basic and acidic residues" evidence="1">
    <location>
        <begin position="36"/>
        <end position="49"/>
    </location>
</feature>
<feature type="region of interest" description="Disordered" evidence="1">
    <location>
        <begin position="1"/>
        <end position="151"/>
    </location>
</feature>
<sequence length="336" mass="37631">MEQNTQPKYGKHIPTYLQADLTKAHQAKVGASETDETQKNDEVEAEQKSDTQLTDTTTEASQPQDEPQPKQEQTVPHSTSEQDIAKTDNDVNAWKGRLKKEQAERQNLNARLIEEAEARERAERRVRELESAQHQQTNQPATTAQSDPNGLSDTELQELRMFNPELYVKVKNAQEASKAQSIVTTPTTADTQSTTNTQAQTQTAQPSMTERDRIWYAEVQREIPEVQGLLGDSKFVEFAQGKTDWTGASGLDLIQKAGASKDVRLIPVIRNLLDEYKQSQVSTPATVTVAPQKTATVKAKVNTPKEMTEKDEAHAEMLARQGKTKELRAFLTQFKK</sequence>
<feature type="compositionally biased region" description="Polar residues" evidence="1">
    <location>
        <begin position="50"/>
        <end position="61"/>
    </location>
</feature>
<evidence type="ECO:0000313" key="3">
    <source>
        <dbReference type="Proteomes" id="UP000189426"/>
    </source>
</evidence>
<dbReference type="AlphaFoldDB" id="A0A1V3II05"/>
<accession>A0A1V3II05</accession>
<organism evidence="2 3">
    <name type="scientific">Rodentibacter mrazii</name>
    <dbReference type="NCBI Taxonomy" id="1908257"/>
    <lineage>
        <taxon>Bacteria</taxon>
        <taxon>Pseudomonadati</taxon>
        <taxon>Pseudomonadota</taxon>
        <taxon>Gammaproteobacteria</taxon>
        <taxon>Pasteurellales</taxon>
        <taxon>Pasteurellaceae</taxon>
        <taxon>Rodentibacter</taxon>
    </lineage>
</organism>
<dbReference type="STRING" id="1908257.BKK47_02875"/>
<evidence type="ECO:0000256" key="1">
    <source>
        <dbReference type="SAM" id="MobiDB-lite"/>
    </source>
</evidence>
<proteinExistence type="predicted"/>
<feature type="compositionally biased region" description="Low complexity" evidence="1">
    <location>
        <begin position="184"/>
        <end position="205"/>
    </location>
</feature>
<dbReference type="Proteomes" id="UP000189426">
    <property type="component" value="Unassembled WGS sequence"/>
</dbReference>
<protein>
    <submittedName>
        <fullName evidence="2">Uncharacterized protein</fullName>
    </submittedName>
</protein>